<evidence type="ECO:0000256" key="1">
    <source>
        <dbReference type="SAM" id="Phobius"/>
    </source>
</evidence>
<keyword evidence="1" id="KW-0472">Membrane</keyword>
<evidence type="ECO:0000313" key="2">
    <source>
        <dbReference type="EMBL" id="KUG16620.1"/>
    </source>
</evidence>
<sequence>MVIRMEYRFDNYILKAFLASGLLAVVMMALALGLIQLFRFGPGLPASITLILAAIAFVLSASFFERYEVGSIMWSMLVSIIATLILALLSGGIIYAFSENSHPWDELLSGFAICIIIAMTLLSYLKRSLGEIEY</sequence>
<dbReference type="EMBL" id="LNQE01001487">
    <property type="protein sequence ID" value="KUG16620.1"/>
    <property type="molecule type" value="Genomic_DNA"/>
</dbReference>
<name>A0A0W8F6Z0_9ZZZZ</name>
<feature type="transmembrane region" description="Helical" evidence="1">
    <location>
        <begin position="107"/>
        <end position="125"/>
    </location>
</feature>
<dbReference type="AlphaFoldDB" id="A0A0W8F6Z0"/>
<feature type="transmembrane region" description="Helical" evidence="1">
    <location>
        <begin position="44"/>
        <end position="64"/>
    </location>
</feature>
<keyword evidence="1" id="KW-0812">Transmembrane</keyword>
<feature type="transmembrane region" description="Helical" evidence="1">
    <location>
        <begin position="12"/>
        <end position="38"/>
    </location>
</feature>
<gene>
    <name evidence="2" type="ORF">ASZ90_013709</name>
</gene>
<proteinExistence type="predicted"/>
<protein>
    <submittedName>
        <fullName evidence="2">Heat shock protein</fullName>
    </submittedName>
</protein>
<accession>A0A0W8F6Z0</accession>
<comment type="caution">
    <text evidence="2">The sequence shown here is derived from an EMBL/GenBank/DDBJ whole genome shotgun (WGS) entry which is preliminary data.</text>
</comment>
<reference evidence="2" key="1">
    <citation type="journal article" date="2015" name="Proc. Natl. Acad. Sci. U.S.A.">
        <title>Networks of energetic and metabolic interactions define dynamics in microbial communities.</title>
        <authorList>
            <person name="Embree M."/>
            <person name="Liu J.K."/>
            <person name="Al-Bassam M.M."/>
            <person name="Zengler K."/>
        </authorList>
    </citation>
    <scope>NUCLEOTIDE SEQUENCE</scope>
</reference>
<feature type="transmembrane region" description="Helical" evidence="1">
    <location>
        <begin position="76"/>
        <end position="95"/>
    </location>
</feature>
<keyword evidence="2" id="KW-0346">Stress response</keyword>
<organism evidence="2">
    <name type="scientific">hydrocarbon metagenome</name>
    <dbReference type="NCBI Taxonomy" id="938273"/>
    <lineage>
        <taxon>unclassified sequences</taxon>
        <taxon>metagenomes</taxon>
        <taxon>ecological metagenomes</taxon>
    </lineage>
</organism>
<keyword evidence="1" id="KW-1133">Transmembrane helix</keyword>